<evidence type="ECO:0000313" key="7">
    <source>
        <dbReference type="EMBL" id="KAF0038022.1"/>
    </source>
</evidence>
<dbReference type="Proteomes" id="UP000438429">
    <property type="component" value="Unassembled WGS sequence"/>
</dbReference>
<dbReference type="GO" id="GO:0005886">
    <property type="term" value="C:plasma membrane"/>
    <property type="evidence" value="ECO:0007669"/>
    <property type="project" value="TreeGrafter"/>
</dbReference>
<dbReference type="Gene3D" id="1.10.196.10">
    <property type="match status" value="1"/>
</dbReference>
<dbReference type="Pfam" id="PF20927">
    <property type="entry name" value="Htt_C-HEAT"/>
    <property type="match status" value="2"/>
</dbReference>
<dbReference type="PROSITE" id="PS01179">
    <property type="entry name" value="PID"/>
    <property type="match status" value="1"/>
</dbReference>
<dbReference type="FunFam" id="1.10.167.10:FF:000001">
    <property type="entry name" value="Putative regulator of g-protein signaling 12"/>
    <property type="match status" value="1"/>
</dbReference>
<feature type="compositionally biased region" description="Polar residues" evidence="2">
    <location>
        <begin position="2289"/>
        <end position="2298"/>
    </location>
</feature>
<proteinExistence type="predicted"/>
<dbReference type="PROSITE" id="PS50898">
    <property type="entry name" value="RBD"/>
    <property type="match status" value="2"/>
</dbReference>
<accession>A0A6A4T748</accession>
<dbReference type="InterPro" id="IPR011993">
    <property type="entry name" value="PH-like_dom_sf"/>
</dbReference>
<dbReference type="InterPro" id="IPR046995">
    <property type="entry name" value="RGS10/12/14-like"/>
</dbReference>
<feature type="region of interest" description="Disordered" evidence="2">
    <location>
        <begin position="1223"/>
        <end position="1320"/>
    </location>
</feature>
<dbReference type="Pfam" id="PF00595">
    <property type="entry name" value="PDZ"/>
    <property type="match status" value="1"/>
</dbReference>
<evidence type="ECO:0008006" key="9">
    <source>
        <dbReference type="Google" id="ProtNLM"/>
    </source>
</evidence>
<keyword evidence="1" id="KW-0343">GTPase activation</keyword>
<feature type="region of interest" description="Disordered" evidence="2">
    <location>
        <begin position="1340"/>
        <end position="1447"/>
    </location>
</feature>
<dbReference type="InterPro" id="IPR003116">
    <property type="entry name" value="RBD_dom"/>
</dbReference>
<feature type="domain" description="RGS" evidence="5">
    <location>
        <begin position="1535"/>
        <end position="1652"/>
    </location>
</feature>
<feature type="compositionally biased region" description="Basic and acidic residues" evidence="2">
    <location>
        <begin position="1688"/>
        <end position="1714"/>
    </location>
</feature>
<evidence type="ECO:0000256" key="2">
    <source>
        <dbReference type="SAM" id="MobiDB-lite"/>
    </source>
</evidence>
<evidence type="ECO:0000259" key="3">
    <source>
        <dbReference type="PROSITE" id="PS01179"/>
    </source>
</evidence>
<dbReference type="CDD" id="cd08742">
    <property type="entry name" value="RGS_RGS12"/>
    <property type="match status" value="1"/>
</dbReference>
<feature type="compositionally biased region" description="Gly residues" evidence="2">
    <location>
        <begin position="1303"/>
        <end position="1317"/>
    </location>
</feature>
<feature type="compositionally biased region" description="Basic and acidic residues" evidence="2">
    <location>
        <begin position="1412"/>
        <end position="1447"/>
    </location>
</feature>
<dbReference type="Gene3D" id="2.30.29.30">
    <property type="entry name" value="Pleckstrin-homology domain (PH domain)/Phosphotyrosine-binding domain (PTB)"/>
    <property type="match status" value="3"/>
</dbReference>
<feature type="region of interest" description="Disordered" evidence="2">
    <location>
        <begin position="600"/>
        <end position="625"/>
    </location>
</feature>
<feature type="region of interest" description="Disordered" evidence="2">
    <location>
        <begin position="2288"/>
        <end position="2411"/>
    </location>
</feature>
<feature type="domain" description="RBD" evidence="6">
    <location>
        <begin position="1843"/>
        <end position="1913"/>
    </location>
</feature>
<dbReference type="Gene3D" id="3.10.20.90">
    <property type="entry name" value="Phosphatidylinositol 3-kinase Catalytic Subunit, Chain A, domain 1"/>
    <property type="match status" value="1"/>
</dbReference>
<name>A0A6A4T748_SCOMX</name>
<feature type="compositionally biased region" description="Acidic residues" evidence="2">
    <location>
        <begin position="273"/>
        <end position="283"/>
    </location>
</feature>
<sequence>ICEWQACEIMAELVEGLQSILALGHHRNVAFPAFLTPTLRSIVISLSRLPVVNSYTRVPPLVWKLGWSPQPGGEFSTMLPEIPVDFLQEKDVFREFLYRINTLGWSSRTQFEETWATLLGVLVTQPITMDQEVETQQEEDLERTQLNVLAVQAITSLVLSAMTLPTAGNPAVSCLEQQPRNKSLKALETRFGRKLAVIRGEVEREIQALVSKRDNVHTHHPYHAWDPVPSLHEKLLLQMNTEREMGNMDYKLGQVSIHSVWLGNNITPLREEEWGEDEEDEADTPAPTSPPISPINSRKHRAGVDIHSCSQFLLELYSQWLIPGSPSNRRTPTILISEVVRSLLAVSDLFTERNQFDMMFSTLMELQKLHPPEDEILNQYLVPAICKAAAVLGMDKVIAEPVCRLLEITLRSTHLPSRMGALHGVLYVLECDLLDDTAKQLIPTVSEYLLSNLRAIAHCVNLHNQQHVLVMCAVAFYMMENYPLDVGAEFMAGVIQLCGVMVSASEDSTPSVIYHCVLRGLERLLLSEQLSRVDGEALVKLSVDRVNMPSPHRAMAALGLMLTCMYTAVLASGSDVTGVRGQVDSGSVAAETMGVTAGHVGFSSGKEKASPASRPAHSDPQAPDSESIIVAMERVSVLFDRIRKGLPSEARVVSRILPQFLDDFFPPQDVMNKVIGEFLSNQQPYPQFMATVVYKVFQTLHATGQSSMVRDWVLLSLSNFTQRTPVAMAMWSLSCFFVSASTSQWISAFCILKGSPADYVGLRSGDHILSVNDINVSKASHEDVVKLIGRCSGVLKLVIAEGERHRRHHHHQRTAGSRHHSSNTMAASHLDSCSSEDELDGFYDNSVNNNNNSRSGCGARGGWCKPKLDSKQLGINRAEKVVAELQSGGIFNMIFENSSQSSSSSDKERPGVSSSSKPRPLSHPEFPPYRNSSRSQSNPNLLSEEEMAQVLNDDSVFVDSDFHHLNLHPHEDQDVDVGDGGDLGLEPGEGILNVGMIVGYLGSIELASSGTSLENDSLQAIRGSMRRLRAEQKIHSLVLMKVMHDSVRLCSDRGQVLATYPAEKLAFSACCPDDRRFFGLVTMQATDDHDYHRFSIGREEEGGLRTSCHVFIVDPDLCHHQVHLTVAKRFGFECTPDPDIGGCLEFPPSSQPVLQFVSVLYRDMGDNIEGVRARAFHDPDNDAQQNHSTSSNSDSGIGNFLPEEKSNRVLLVDLGGPPNHNHVSGLRYWDSPPSSQQAWSPTLGAAASHPPPPPPPALRNGHYRHDPHLADLPHPLPLAHPDVPSRHSRGVHPHHYPPAKRGGAVGGGEKRGAGGAVGVEPQRWLPVHVLRDWRQQHHHSHFQGLSSDQESYAESTDGWSSANCSTLPPPMNKIPADRYRAPLAPGDHLPPPGVSHPPPPSRPHSHTHRRAVQKDEWAKKLFGTGDRERSGAHRTEREKKRGNAKEGEKKRLCSISCVSSAGRFYDHQQFSSYRRLPHSFQMQQQQDIVRTRPAHSCVELQGCSSDNSLNSNASLPSVQSHRRHTERRVASWAVCFERLLQDPVGVRYFSEFLKKEFSEENILFWQACEFFSHIPENDKKQLSQRAREIYNSFLSSKATTPVNIDSQAQLADDILNAPRPDMFKEQQLQIFNLMKFDSYTRFLKSLLYQECMLAEVEGRPLPDPYHIPSSPTSKHSTTGSDRSNLSTPKKEDKKSKSGRSLNEDSRDDSGDRRKGMFFSWSRNRSFGKGPKKRELADFNYSQYSQSMSSGEVSRGAISVSTERGGGSAPLRQCNISLPDGSCCSVPLRAGVSIRDLLLGLCEKLCINLAAIDLFLVGGEKPLVLDQDCMTLCSRDLRLEKRTLFRLDLVPINRSVGLKAKPTKPVTEVLRPVVAKYGLHLADLVARISGESEPLDLGLPISNLDGLRVVLDIAENTSGKGKDKDRWRGTEREGGGIKMPSRRTTSSKPISTSLFPPLPPPPAPLRSRRKSKSPSSRSNHATPKRALDLDKIGSDWFLSNPEDTRQHRRGSRDLRGSQGSELDRKWEGVALELRHHGSRMRSAVYQTSELPSMVKAKGQLEHSEGKGKTDRNCLSLQVYKEKKKGKEKGSGHKERLNVTLEGICGVEPGPGYDGVSYTLSILCLARTLVLGFNSRDALLAWDAHVCYSLGEVHRFSVNVEPGTKLESGPASLHLCNNLLVLTRGLPPVVIGHWKLSALRRYGAVANGFVFEGGTRCGYSYSCSTSVAGDDHSSLSSSSSSQSDTSYGSRLPFWVEPLARLHLSSETVSSSSTMKALASSDDRLYAAVMGSSGTRPSSAQLHPRGLHDTGRQSSLDSGIGIATGSQSSYSGSCSSCTGSLDTASQGGGEEFDSVPPAPLPSSPLSATPPSPPPPPSPFQSTLTPDHSAANSSRSSYSCASRSSSGASHSHSEEYQIPNLLRLRYDTPRSLLQTLSPRETSAQGAPPESGRDSRSSGDSHGLSSGTAEPRPQRQALLQHAHSWGSERAPSVDSEERSTSRSLLVCEETQCDHDMDNYITPEQWRSIVTSPPSVLRPADAQDPPLHVREEHDDTVVALKKCFPSLPPSVPPPPPSAISMYRPTSAGVFRSPHEAPLSVCLNAGPHIDSAINYVNIPISPRLPKTNRELLYSEVDLQESASAPVFSPLRADTGPAPSSLHLVTLTQLLPSIS</sequence>
<feature type="compositionally biased region" description="Polar residues" evidence="2">
    <location>
        <begin position="930"/>
        <end position="941"/>
    </location>
</feature>
<feature type="compositionally biased region" description="Polar residues" evidence="2">
    <location>
        <begin position="1182"/>
        <end position="1196"/>
    </location>
</feature>
<feature type="domain" description="PID" evidence="3">
    <location>
        <begin position="998"/>
        <end position="1111"/>
    </location>
</feature>
<feature type="region of interest" description="Disordered" evidence="2">
    <location>
        <begin position="1663"/>
        <end position="1714"/>
    </location>
</feature>
<dbReference type="InterPro" id="IPR024066">
    <property type="entry name" value="RGS_subdom1/3"/>
</dbReference>
<gene>
    <name evidence="7" type="ORF">F2P81_010896</name>
</gene>
<dbReference type="SMART" id="SM01244">
    <property type="entry name" value="IRS"/>
    <property type="match status" value="1"/>
</dbReference>
<dbReference type="SMART" id="SM00455">
    <property type="entry name" value="RBD"/>
    <property type="match status" value="2"/>
</dbReference>
<dbReference type="SMART" id="SM00462">
    <property type="entry name" value="PTB"/>
    <property type="match status" value="1"/>
</dbReference>
<dbReference type="SMART" id="SM00315">
    <property type="entry name" value="RGS"/>
    <property type="match status" value="1"/>
</dbReference>
<feature type="compositionally biased region" description="Pro residues" evidence="2">
    <location>
        <begin position="1388"/>
        <end position="1402"/>
    </location>
</feature>
<dbReference type="GO" id="GO:0008277">
    <property type="term" value="P:regulation of G protein-coupled receptor signaling pathway"/>
    <property type="evidence" value="ECO:0007669"/>
    <property type="project" value="TreeGrafter"/>
</dbReference>
<dbReference type="GO" id="GO:0007165">
    <property type="term" value="P:signal transduction"/>
    <property type="evidence" value="ECO:0007669"/>
    <property type="project" value="InterPro"/>
</dbReference>
<dbReference type="Pfam" id="PF00615">
    <property type="entry name" value="RGS"/>
    <property type="match status" value="1"/>
</dbReference>
<dbReference type="PROSITE" id="PS50106">
    <property type="entry name" value="PDZ"/>
    <property type="match status" value="1"/>
</dbReference>
<dbReference type="Pfam" id="PF02196">
    <property type="entry name" value="RBD"/>
    <property type="match status" value="1"/>
</dbReference>
<feature type="domain" description="RBD" evidence="6">
    <location>
        <begin position="1771"/>
        <end position="1841"/>
    </location>
</feature>
<feature type="region of interest" description="Disordered" evidence="2">
    <location>
        <begin position="2431"/>
        <end position="2497"/>
    </location>
</feature>
<dbReference type="GO" id="GO:0005737">
    <property type="term" value="C:cytoplasm"/>
    <property type="evidence" value="ECO:0007669"/>
    <property type="project" value="TreeGrafter"/>
</dbReference>
<feature type="compositionally biased region" description="Polar residues" evidence="2">
    <location>
        <begin position="1669"/>
        <end position="1687"/>
    </location>
</feature>
<evidence type="ECO:0000259" key="6">
    <source>
        <dbReference type="PROSITE" id="PS50898"/>
    </source>
</evidence>
<dbReference type="InterPro" id="IPR044926">
    <property type="entry name" value="RGS_subdomain_2"/>
</dbReference>
<feature type="compositionally biased region" description="Basic and acidic residues" evidence="2">
    <location>
        <begin position="2010"/>
        <end position="2020"/>
    </location>
</feature>
<feature type="compositionally biased region" description="Basic residues" evidence="2">
    <location>
        <begin position="1286"/>
        <end position="1298"/>
    </location>
</feature>
<dbReference type="PANTHER" id="PTHR45945">
    <property type="entry name" value="REGULATOR OF G-PROTEIN SIGNALING LOCO"/>
    <property type="match status" value="1"/>
</dbReference>
<feature type="region of interest" description="Disordered" evidence="2">
    <location>
        <begin position="272"/>
        <end position="297"/>
    </location>
</feature>
<dbReference type="CDD" id="cd17136">
    <property type="entry name" value="RBD1_RGS12"/>
    <property type="match status" value="1"/>
</dbReference>
<protein>
    <recommendedName>
        <fullName evidence="9">Regulator of G-protein signaling 12-like</fullName>
    </recommendedName>
</protein>
<reference evidence="7 8" key="1">
    <citation type="submission" date="2019-06" db="EMBL/GenBank/DDBJ databases">
        <title>Draft genomes of female and male turbot (Scophthalmus maximus).</title>
        <authorList>
            <person name="Xu H."/>
            <person name="Xu X.-W."/>
            <person name="Shao C."/>
            <person name="Chen S."/>
        </authorList>
    </citation>
    <scope>NUCLEOTIDE SEQUENCE [LARGE SCALE GENOMIC DNA]</scope>
    <source>
        <strain evidence="7">Ysfricsl-2016a</strain>
        <tissue evidence="7">Blood</tissue>
    </source>
</reference>
<feature type="compositionally biased region" description="Pro residues" evidence="2">
    <location>
        <begin position="2353"/>
        <end position="2375"/>
    </location>
</feature>
<dbReference type="SUPFAM" id="SSF50156">
    <property type="entry name" value="PDZ domain-like"/>
    <property type="match status" value="1"/>
</dbReference>
<dbReference type="Gene3D" id="1.10.167.10">
    <property type="entry name" value="Regulator of G-protein Signalling 4, domain 2"/>
    <property type="match status" value="1"/>
</dbReference>
<feature type="domain" description="PDZ" evidence="4">
    <location>
        <begin position="751"/>
        <end position="803"/>
    </location>
</feature>
<dbReference type="GO" id="GO:0005634">
    <property type="term" value="C:nucleus"/>
    <property type="evidence" value="ECO:0007669"/>
    <property type="project" value="TreeGrafter"/>
</dbReference>
<dbReference type="CDD" id="cd13162">
    <property type="entry name" value="PTB_RGS12"/>
    <property type="match status" value="1"/>
</dbReference>
<feature type="compositionally biased region" description="Low complexity" evidence="2">
    <location>
        <begin position="1272"/>
        <end position="1282"/>
    </location>
</feature>
<dbReference type="InterPro" id="IPR036305">
    <property type="entry name" value="RGS_sf"/>
</dbReference>
<dbReference type="InterPro" id="IPR016137">
    <property type="entry name" value="RGS"/>
</dbReference>
<dbReference type="InterPro" id="IPR036034">
    <property type="entry name" value="PDZ_sf"/>
</dbReference>
<dbReference type="SUPFAM" id="SSF54236">
    <property type="entry name" value="Ubiquitin-like"/>
    <property type="match status" value="2"/>
</dbReference>
<organism evidence="7 8">
    <name type="scientific">Scophthalmus maximus</name>
    <name type="common">Turbot</name>
    <name type="synonym">Psetta maxima</name>
    <dbReference type="NCBI Taxonomy" id="52904"/>
    <lineage>
        <taxon>Eukaryota</taxon>
        <taxon>Metazoa</taxon>
        <taxon>Chordata</taxon>
        <taxon>Craniata</taxon>
        <taxon>Vertebrata</taxon>
        <taxon>Euteleostomi</taxon>
        <taxon>Actinopterygii</taxon>
        <taxon>Neopterygii</taxon>
        <taxon>Teleostei</taxon>
        <taxon>Neoteleostei</taxon>
        <taxon>Acanthomorphata</taxon>
        <taxon>Carangaria</taxon>
        <taxon>Pleuronectiformes</taxon>
        <taxon>Pleuronectoidei</taxon>
        <taxon>Scophthalmidae</taxon>
        <taxon>Scophthalmus</taxon>
    </lineage>
</organism>
<feature type="region of interest" description="Disordered" evidence="2">
    <location>
        <begin position="896"/>
        <end position="941"/>
    </location>
</feature>
<dbReference type="InterPro" id="IPR037880">
    <property type="entry name" value="RGS12_RGS"/>
</dbReference>
<dbReference type="PANTHER" id="PTHR45945:SF1">
    <property type="entry name" value="REGULATOR OF G-PROTEIN SIGNALING 12"/>
    <property type="match status" value="1"/>
</dbReference>
<dbReference type="PROSITE" id="PS50132">
    <property type="entry name" value="RGS"/>
    <property type="match status" value="1"/>
</dbReference>
<dbReference type="SMART" id="SM00228">
    <property type="entry name" value="PDZ"/>
    <property type="match status" value="1"/>
</dbReference>
<feature type="compositionally biased region" description="Low complexity" evidence="2">
    <location>
        <begin position="2376"/>
        <end position="2406"/>
    </location>
</feature>
<evidence type="ECO:0000259" key="4">
    <source>
        <dbReference type="PROSITE" id="PS50106"/>
    </source>
</evidence>
<feature type="region of interest" description="Disordered" evidence="2">
    <location>
        <begin position="803"/>
        <end position="830"/>
    </location>
</feature>
<dbReference type="Gene3D" id="2.30.42.10">
    <property type="match status" value="1"/>
</dbReference>
<dbReference type="SUPFAM" id="SSF50729">
    <property type="entry name" value="PH domain-like"/>
    <property type="match status" value="2"/>
</dbReference>
<feature type="region of interest" description="Disordered" evidence="2">
    <location>
        <begin position="1177"/>
        <end position="1201"/>
    </location>
</feature>
<feature type="non-terminal residue" evidence="7">
    <location>
        <position position="1"/>
    </location>
</feature>
<evidence type="ECO:0000256" key="1">
    <source>
        <dbReference type="ARBA" id="ARBA00022468"/>
    </source>
</evidence>
<feature type="region of interest" description="Disordered" evidence="2">
    <location>
        <begin position="1917"/>
        <end position="2020"/>
    </location>
</feature>
<evidence type="ECO:0000313" key="8">
    <source>
        <dbReference type="Proteomes" id="UP000438429"/>
    </source>
</evidence>
<feature type="compositionally biased region" description="Polar residues" evidence="2">
    <location>
        <begin position="1343"/>
        <end position="1366"/>
    </location>
</feature>
<feature type="compositionally biased region" description="Basic and acidic residues" evidence="2">
    <location>
        <begin position="1919"/>
        <end position="1934"/>
    </location>
</feature>
<dbReference type="SUPFAM" id="SSF48097">
    <property type="entry name" value="Regulator of G-protein signaling, RGS"/>
    <property type="match status" value="1"/>
</dbReference>
<evidence type="ECO:0000259" key="5">
    <source>
        <dbReference type="PROSITE" id="PS50132"/>
    </source>
</evidence>
<dbReference type="InterPro" id="IPR001478">
    <property type="entry name" value="PDZ"/>
</dbReference>
<comment type="caution">
    <text evidence="7">The sequence shown here is derived from an EMBL/GenBank/DDBJ whole genome shotgun (WGS) entry which is preliminary data.</text>
</comment>
<feature type="compositionally biased region" description="Polar residues" evidence="2">
    <location>
        <begin position="2431"/>
        <end position="2440"/>
    </location>
</feature>
<dbReference type="EMBL" id="VEVO01000009">
    <property type="protein sequence ID" value="KAF0038022.1"/>
    <property type="molecule type" value="Genomic_DNA"/>
</dbReference>
<dbReference type="GO" id="GO:0005096">
    <property type="term" value="F:GTPase activator activity"/>
    <property type="evidence" value="ECO:0007669"/>
    <property type="project" value="UniProtKB-KW"/>
</dbReference>
<dbReference type="InterPro" id="IPR048413">
    <property type="entry name" value="Htt_C-HEAT_rpt"/>
</dbReference>
<dbReference type="PRINTS" id="PR01301">
    <property type="entry name" value="RGSPROTEIN"/>
</dbReference>
<feature type="compositionally biased region" description="Basic residues" evidence="2">
    <location>
        <begin position="805"/>
        <end position="821"/>
    </location>
</feature>
<feature type="compositionally biased region" description="Low complexity" evidence="2">
    <location>
        <begin position="2321"/>
        <end position="2337"/>
    </location>
</feature>
<dbReference type="InterPro" id="IPR029071">
    <property type="entry name" value="Ubiquitin-like_domsf"/>
</dbReference>
<dbReference type="InterPro" id="IPR006020">
    <property type="entry name" value="PTB/PI_dom"/>
</dbReference>
<dbReference type="Pfam" id="PF16613">
    <property type="entry name" value="RGS12_us1"/>
    <property type="match status" value="1"/>
</dbReference>